<dbReference type="EMBL" id="LKAM01000013">
    <property type="protein sequence ID" value="KUM46097.1"/>
    <property type="molecule type" value="Genomic_DNA"/>
</dbReference>
<comment type="caution">
    <text evidence="1">The sequence shown here is derived from an EMBL/GenBank/DDBJ whole genome shotgun (WGS) entry which is preliminary data.</text>
</comment>
<sequence>MNLLSHQPDPELQLLVDNKLSQGKQLELELACMLVLSQLLDQLDKVISVN</sequence>
<dbReference type="AlphaFoldDB" id="A0A101LVH2"/>
<evidence type="ECO:0000313" key="1">
    <source>
        <dbReference type="EMBL" id="KUM46097.1"/>
    </source>
</evidence>
<accession>A0A101LVH2</accession>
<name>A0A101LVH2_PICGL</name>
<organism evidence="1">
    <name type="scientific">Picea glauca</name>
    <name type="common">White spruce</name>
    <name type="synonym">Pinus glauca</name>
    <dbReference type="NCBI Taxonomy" id="3330"/>
    <lineage>
        <taxon>Eukaryota</taxon>
        <taxon>Viridiplantae</taxon>
        <taxon>Streptophyta</taxon>
        <taxon>Embryophyta</taxon>
        <taxon>Tracheophyta</taxon>
        <taxon>Spermatophyta</taxon>
        <taxon>Pinopsida</taxon>
        <taxon>Pinidae</taxon>
        <taxon>Conifers I</taxon>
        <taxon>Pinales</taxon>
        <taxon>Pinaceae</taxon>
        <taxon>Picea</taxon>
    </lineage>
</organism>
<protein>
    <submittedName>
        <fullName evidence="1">Uncharacterized protein</fullName>
    </submittedName>
</protein>
<proteinExistence type="predicted"/>
<gene>
    <name evidence="1" type="ORF">ABT39_MTgene1903</name>
</gene>
<keyword evidence="1" id="KW-0496">Mitochondrion</keyword>
<geneLocation type="mitochondrion" evidence="1"/>
<reference evidence="1" key="1">
    <citation type="journal article" date="2015" name="Genome Biol. Evol.">
        <title>Organellar Genomes of White Spruce (Picea glauca): Assembly and Annotation.</title>
        <authorList>
            <person name="Jackman S.D."/>
            <person name="Warren R.L."/>
            <person name="Gibb E.A."/>
            <person name="Vandervalk B.P."/>
            <person name="Mohamadi H."/>
            <person name="Chu J."/>
            <person name="Raymond A."/>
            <person name="Pleasance S."/>
            <person name="Coope R."/>
            <person name="Wildung M.R."/>
            <person name="Ritland C.E."/>
            <person name="Bousquet J."/>
            <person name="Jones S.J."/>
            <person name="Bohlmann J."/>
            <person name="Birol I."/>
        </authorList>
    </citation>
    <scope>NUCLEOTIDE SEQUENCE [LARGE SCALE GENOMIC DNA]</scope>
    <source>
        <tissue evidence="1">Flushing bud</tissue>
    </source>
</reference>